<dbReference type="AlphaFoldDB" id="A0A7D8DDU7"/>
<gene>
    <name evidence="2" type="ORF">BACERE00174_05686</name>
    <name evidence="1" type="ORF">P6U22_11995</name>
</gene>
<reference evidence="1 4" key="2">
    <citation type="submission" date="2023-03" db="EMBL/GenBank/DDBJ databases">
        <title>Genetic diversity of Bacillus cereus sensu lato isolates from Slovenia.</title>
        <authorList>
            <person name="Abdelli M."/>
        </authorList>
    </citation>
    <scope>NUCLEOTIDE SEQUENCE [LARGE SCALE GENOMIC DNA]</scope>
    <source>
        <strain evidence="1 4">SIBC61B</strain>
    </source>
</reference>
<evidence type="ECO:0000313" key="4">
    <source>
        <dbReference type="Proteomes" id="UP001221338"/>
    </source>
</evidence>
<dbReference type="RefSeq" id="WP_002027636.1">
    <property type="nucleotide sequence ID" value="NZ_CMPU01000291.1"/>
</dbReference>
<dbReference type="GeneID" id="75085489"/>
<evidence type="ECO:0000313" key="1">
    <source>
        <dbReference type="EMBL" id="MDG0941918.1"/>
    </source>
</evidence>
<accession>A0A7D8DDU7</accession>
<reference evidence="2 3" key="1">
    <citation type="submission" date="2017-04" db="EMBL/GenBank/DDBJ databases">
        <authorList>
            <person name="Criscuolo A."/>
        </authorList>
    </citation>
    <scope>NUCLEOTIDE SEQUENCE [LARGE SCALE GENOMIC DNA]</scope>
    <source>
        <strain evidence="2">16-00174</strain>
    </source>
</reference>
<dbReference type="EMBL" id="JARPRV010000005">
    <property type="protein sequence ID" value="MDG0941918.1"/>
    <property type="molecule type" value="Genomic_DNA"/>
</dbReference>
<protein>
    <submittedName>
        <fullName evidence="2">Uncharacterized protein</fullName>
    </submittedName>
</protein>
<evidence type="ECO:0000313" key="2">
    <source>
        <dbReference type="EMBL" id="SME46282.1"/>
    </source>
</evidence>
<evidence type="ECO:0000313" key="3">
    <source>
        <dbReference type="Proteomes" id="UP000194422"/>
    </source>
</evidence>
<dbReference type="Proteomes" id="UP001221338">
    <property type="component" value="Unassembled WGS sequence"/>
</dbReference>
<proteinExistence type="predicted"/>
<keyword evidence="4" id="KW-1185">Reference proteome</keyword>
<name>A0A7D8DDU7_9BACI</name>
<sequence length="53" mass="6310">MALAEFQQQLHLNKVMQVKEARLTRREIAALYRVKEKHDMERERNGKNMLGSI</sequence>
<dbReference type="Proteomes" id="UP000194422">
    <property type="component" value="Unassembled WGS sequence"/>
</dbReference>
<comment type="caution">
    <text evidence="2">The sequence shown here is derived from an EMBL/GenBank/DDBJ whole genome shotgun (WGS) entry which is preliminary data.</text>
</comment>
<organism evidence="2 3">
    <name type="scientific">Bacillus paranthracis</name>
    <dbReference type="NCBI Taxonomy" id="2026186"/>
    <lineage>
        <taxon>Bacteria</taxon>
        <taxon>Bacillati</taxon>
        <taxon>Bacillota</taxon>
        <taxon>Bacilli</taxon>
        <taxon>Bacillales</taxon>
        <taxon>Bacillaceae</taxon>
        <taxon>Bacillus</taxon>
        <taxon>Bacillus cereus group</taxon>
    </lineage>
</organism>
<dbReference type="EMBL" id="FWYW01000098">
    <property type="protein sequence ID" value="SME46282.1"/>
    <property type="molecule type" value="Genomic_DNA"/>
</dbReference>